<keyword evidence="3" id="KW-0378">Hydrolase</keyword>
<dbReference type="GO" id="GO:0009014">
    <property type="term" value="F:succinyl-diaminopimelate desuccinylase activity"/>
    <property type="evidence" value="ECO:0007669"/>
    <property type="project" value="TreeGrafter"/>
</dbReference>
<dbReference type="InterPro" id="IPR002933">
    <property type="entry name" value="Peptidase_M20"/>
</dbReference>
<evidence type="ECO:0008006" key="6">
    <source>
        <dbReference type="Google" id="ProtNLM"/>
    </source>
</evidence>
<dbReference type="GO" id="GO:0009089">
    <property type="term" value="P:lysine biosynthetic process via diaminopimelate"/>
    <property type="evidence" value="ECO:0007669"/>
    <property type="project" value="TreeGrafter"/>
</dbReference>
<feature type="non-terminal residue" evidence="4">
    <location>
        <position position="168"/>
    </location>
</feature>
<dbReference type="SUPFAM" id="SSF53187">
    <property type="entry name" value="Zn-dependent exopeptidases"/>
    <property type="match status" value="1"/>
</dbReference>
<comment type="caution">
    <text evidence="4">The sequence shown here is derived from an EMBL/GenBank/DDBJ whole genome shotgun (WGS) entry which is preliminary data.</text>
</comment>
<evidence type="ECO:0000313" key="4">
    <source>
        <dbReference type="EMBL" id="KPV49143.1"/>
    </source>
</evidence>
<evidence type="ECO:0000256" key="2">
    <source>
        <dbReference type="ARBA" id="ARBA00022723"/>
    </source>
</evidence>
<dbReference type="AlphaFoldDB" id="A0A0P9D149"/>
<protein>
    <recommendedName>
        <fullName evidence="6">Peptidase M20</fullName>
    </recommendedName>
</protein>
<evidence type="ECO:0000313" key="5">
    <source>
        <dbReference type="Proteomes" id="UP000050509"/>
    </source>
</evidence>
<dbReference type="GO" id="GO:0008233">
    <property type="term" value="F:peptidase activity"/>
    <property type="evidence" value="ECO:0007669"/>
    <property type="project" value="UniProtKB-KW"/>
</dbReference>
<sequence>MDSALQSYLNANDGEAQALLERLCRQPSIAAQGVGIDAMAGLTEGLLQEAGFTTRRLLAEGAPPAIFAEQKGRSPYTLLLYNHYDVQPAEPLDLWHSPAFEPTVRDGKLFARGSSDNKGEIAARLAAIRALRATYGELPISIRWIIEGEEEVGSPHFAAIAEPYADLL</sequence>
<organism evidence="4 5">
    <name type="scientific">Kouleothrix aurantiaca</name>
    <dbReference type="NCBI Taxonomy" id="186479"/>
    <lineage>
        <taxon>Bacteria</taxon>
        <taxon>Bacillati</taxon>
        <taxon>Chloroflexota</taxon>
        <taxon>Chloroflexia</taxon>
        <taxon>Chloroflexales</taxon>
        <taxon>Roseiflexineae</taxon>
        <taxon>Roseiflexaceae</taxon>
        <taxon>Kouleothrix</taxon>
    </lineage>
</organism>
<dbReference type="EMBL" id="LJCR01002167">
    <property type="protein sequence ID" value="KPV49143.1"/>
    <property type="molecule type" value="Genomic_DNA"/>
</dbReference>
<dbReference type="InterPro" id="IPR051458">
    <property type="entry name" value="Cyt/Met_Dipeptidase"/>
</dbReference>
<evidence type="ECO:0000256" key="1">
    <source>
        <dbReference type="ARBA" id="ARBA00022670"/>
    </source>
</evidence>
<reference evidence="4 5" key="1">
    <citation type="submission" date="2015-09" db="EMBL/GenBank/DDBJ databases">
        <title>Draft genome sequence of Kouleothrix aurantiaca JCM 19913.</title>
        <authorList>
            <person name="Hemp J."/>
        </authorList>
    </citation>
    <scope>NUCLEOTIDE SEQUENCE [LARGE SCALE GENOMIC DNA]</scope>
    <source>
        <strain evidence="4 5">COM-B</strain>
    </source>
</reference>
<proteinExistence type="predicted"/>
<dbReference type="GO" id="GO:0046872">
    <property type="term" value="F:metal ion binding"/>
    <property type="evidence" value="ECO:0007669"/>
    <property type="project" value="UniProtKB-KW"/>
</dbReference>
<keyword evidence="5" id="KW-1185">Reference proteome</keyword>
<accession>A0A0P9D149</accession>
<dbReference type="Gene3D" id="3.40.630.10">
    <property type="entry name" value="Zn peptidases"/>
    <property type="match status" value="1"/>
</dbReference>
<name>A0A0P9D149_9CHLR</name>
<dbReference type="GO" id="GO:0005829">
    <property type="term" value="C:cytosol"/>
    <property type="evidence" value="ECO:0007669"/>
    <property type="project" value="TreeGrafter"/>
</dbReference>
<dbReference type="GO" id="GO:0006508">
    <property type="term" value="P:proteolysis"/>
    <property type="evidence" value="ECO:0007669"/>
    <property type="project" value="UniProtKB-KW"/>
</dbReference>
<evidence type="ECO:0000256" key="3">
    <source>
        <dbReference type="ARBA" id="ARBA00022801"/>
    </source>
</evidence>
<dbReference type="Pfam" id="PF01546">
    <property type="entry name" value="Peptidase_M20"/>
    <property type="match status" value="1"/>
</dbReference>
<keyword evidence="1" id="KW-0645">Protease</keyword>
<gene>
    <name evidence="4" type="ORF">SE17_34280</name>
</gene>
<keyword evidence="2" id="KW-0479">Metal-binding</keyword>
<dbReference type="PANTHER" id="PTHR43270">
    <property type="entry name" value="BETA-ALA-HIS DIPEPTIDASE"/>
    <property type="match status" value="1"/>
</dbReference>
<dbReference type="PANTHER" id="PTHR43270:SF8">
    <property type="entry name" value="DI- AND TRIPEPTIDASE DUG2-RELATED"/>
    <property type="match status" value="1"/>
</dbReference>
<dbReference type="Proteomes" id="UP000050509">
    <property type="component" value="Unassembled WGS sequence"/>
</dbReference>